<sequence length="445" mass="48689">MQILFVSSFSAIRLNDKNIIAGELERHYDCGRECQENLEQGVQQDRNLFRQYPFDYDFYATADNFTAQSRLGDVLKLEEYPSSGLDIPPSLTAYKMQYVTVGLHGEKVPATAFIALPFTSTTVESGKLKPRLVAFAHGTIGVATGCAPTSSYNFYDYYTWEILSVAGYAVVATDYTGLGNNYTSHKYVNAVLNGEDVYWSVIAARRAFPNMFTRKWAAVGHSQGGAAVWGLSENERVADNQDESGEYIGSVALAPAPRVYDLAASNTDPAQFTPQSAMAKYVPLLAKAVQSVNPPGTEVDFLTDAAARRGQLIDELQLCLHGSGSVDADLPLGGIKNISALSNSSQLKSFQANYGAALGKKGVRDLFVLQGTADQTVNYNVTKKSYESACAVGNIVHLFLYPGLDHRPVLSASAPEWVPWLDAKFRGAPDWQWCEMQYQTPLAEI</sequence>
<evidence type="ECO:0000313" key="4">
    <source>
        <dbReference type="Proteomes" id="UP000654913"/>
    </source>
</evidence>
<dbReference type="KEGG" id="apuu:APUU_80891S"/>
<protein>
    <recommendedName>
        <fullName evidence="2">AB hydrolase-1 domain-containing protein</fullName>
    </recommendedName>
</protein>
<dbReference type="AlphaFoldDB" id="A0A7R7Y1A3"/>
<dbReference type="GeneID" id="64980585"/>
<proteinExistence type="inferred from homology"/>
<dbReference type="InterPro" id="IPR005152">
    <property type="entry name" value="Lipase_secreted"/>
</dbReference>
<reference evidence="3" key="1">
    <citation type="submission" date="2021-01" db="EMBL/GenBank/DDBJ databases">
        <authorList>
            <consortium name="Aspergillus puulaauensis MK2 genome sequencing consortium"/>
            <person name="Kazuki M."/>
            <person name="Futagami T."/>
        </authorList>
    </citation>
    <scope>NUCLEOTIDE SEQUENCE</scope>
    <source>
        <strain evidence="3">MK2</strain>
    </source>
</reference>
<dbReference type="RefSeq" id="XP_041562774.1">
    <property type="nucleotide sequence ID" value="XM_041697222.1"/>
</dbReference>
<dbReference type="GO" id="GO:0004806">
    <property type="term" value="F:triacylglycerol lipase activity"/>
    <property type="evidence" value="ECO:0007669"/>
    <property type="project" value="UniProtKB-UniRule"/>
</dbReference>
<evidence type="ECO:0000259" key="2">
    <source>
        <dbReference type="Pfam" id="PF12697"/>
    </source>
</evidence>
<dbReference type="OrthoDB" id="5382058at2759"/>
<dbReference type="PIRSF" id="PIRSF029171">
    <property type="entry name" value="Esterase_LipA"/>
    <property type="match status" value="1"/>
</dbReference>
<feature type="domain" description="AB hydrolase-1" evidence="2">
    <location>
        <begin position="135"/>
        <end position="416"/>
    </location>
</feature>
<dbReference type="PANTHER" id="PTHR34853:SF1">
    <property type="entry name" value="LIPASE 5"/>
    <property type="match status" value="1"/>
</dbReference>
<keyword evidence="4" id="KW-1185">Reference proteome</keyword>
<dbReference type="Proteomes" id="UP000654913">
    <property type="component" value="Chromosome 8"/>
</dbReference>
<dbReference type="SUPFAM" id="SSF53474">
    <property type="entry name" value="alpha/beta-Hydrolases"/>
    <property type="match status" value="1"/>
</dbReference>
<dbReference type="EMBL" id="AP024450">
    <property type="protein sequence ID" value="BCS30588.1"/>
    <property type="molecule type" value="Genomic_DNA"/>
</dbReference>
<evidence type="ECO:0000256" key="1">
    <source>
        <dbReference type="PIRNR" id="PIRNR029171"/>
    </source>
</evidence>
<comment type="similarity">
    <text evidence="1">Belongs to the AB hydrolase superfamily. Lipase family.</text>
</comment>
<evidence type="ECO:0000313" key="3">
    <source>
        <dbReference type="EMBL" id="BCS30588.1"/>
    </source>
</evidence>
<dbReference type="GO" id="GO:0016042">
    <property type="term" value="P:lipid catabolic process"/>
    <property type="evidence" value="ECO:0007669"/>
    <property type="project" value="UniProtKB-UniRule"/>
</dbReference>
<dbReference type="InterPro" id="IPR000073">
    <property type="entry name" value="AB_hydrolase_1"/>
</dbReference>
<name>A0A7R7Y1A3_9EURO</name>
<dbReference type="PANTHER" id="PTHR34853">
    <property type="match status" value="1"/>
</dbReference>
<reference evidence="3" key="2">
    <citation type="submission" date="2021-02" db="EMBL/GenBank/DDBJ databases">
        <title>Aspergillus puulaauensis MK2 genome sequence.</title>
        <authorList>
            <person name="Futagami T."/>
            <person name="Mori K."/>
            <person name="Kadooka C."/>
            <person name="Tanaka T."/>
        </authorList>
    </citation>
    <scope>NUCLEOTIDE SEQUENCE</scope>
    <source>
        <strain evidence="3">MK2</strain>
    </source>
</reference>
<accession>A0A7R7Y1A3</accession>
<organism evidence="3 4">
    <name type="scientific">Aspergillus puulaauensis</name>
    <dbReference type="NCBI Taxonomy" id="1220207"/>
    <lineage>
        <taxon>Eukaryota</taxon>
        <taxon>Fungi</taxon>
        <taxon>Dikarya</taxon>
        <taxon>Ascomycota</taxon>
        <taxon>Pezizomycotina</taxon>
        <taxon>Eurotiomycetes</taxon>
        <taxon>Eurotiomycetidae</taxon>
        <taxon>Eurotiales</taxon>
        <taxon>Aspergillaceae</taxon>
        <taxon>Aspergillus</taxon>
    </lineage>
</organism>
<dbReference type="Pfam" id="PF12697">
    <property type="entry name" value="Abhydrolase_6"/>
    <property type="match status" value="1"/>
</dbReference>
<dbReference type="InterPro" id="IPR029058">
    <property type="entry name" value="AB_hydrolase_fold"/>
</dbReference>
<gene>
    <name evidence="3" type="ORF">APUU_80891S</name>
</gene>
<dbReference type="Gene3D" id="3.40.50.1820">
    <property type="entry name" value="alpha/beta hydrolase"/>
    <property type="match status" value="2"/>
</dbReference>